<protein>
    <recommendedName>
        <fullName evidence="1">Dienelactone hydrolase domain-containing protein</fullName>
    </recommendedName>
</protein>
<dbReference type="Pfam" id="PF01738">
    <property type="entry name" value="DLH"/>
    <property type="match status" value="1"/>
</dbReference>
<reference evidence="2" key="2">
    <citation type="journal article" date="2015" name="Data Brief">
        <title>Shoot transcriptome of the giant reed, Arundo donax.</title>
        <authorList>
            <person name="Barrero R.A."/>
            <person name="Guerrero F.D."/>
            <person name="Moolhuijzen P."/>
            <person name="Goolsby J.A."/>
            <person name="Tidwell J."/>
            <person name="Bellgard S.E."/>
            <person name="Bellgard M.I."/>
        </authorList>
    </citation>
    <scope>NUCLEOTIDE SEQUENCE</scope>
    <source>
        <tissue evidence="2">Shoot tissue taken approximately 20 cm above the soil surface</tissue>
    </source>
</reference>
<evidence type="ECO:0000259" key="1">
    <source>
        <dbReference type="Pfam" id="PF01738"/>
    </source>
</evidence>
<dbReference type="PANTHER" id="PTHR17630:SF100">
    <property type="entry name" value="OS05G0399100 PROTEIN"/>
    <property type="match status" value="1"/>
</dbReference>
<dbReference type="AlphaFoldDB" id="A0A0A9EFX3"/>
<feature type="domain" description="Dienelactone hydrolase" evidence="1">
    <location>
        <begin position="29"/>
        <end position="75"/>
    </location>
</feature>
<dbReference type="PANTHER" id="PTHR17630">
    <property type="entry name" value="DIENELACTONE HYDROLASE"/>
    <property type="match status" value="1"/>
</dbReference>
<dbReference type="GO" id="GO:0016787">
    <property type="term" value="F:hydrolase activity"/>
    <property type="evidence" value="ECO:0007669"/>
    <property type="project" value="InterPro"/>
</dbReference>
<proteinExistence type="predicted"/>
<organism evidence="2">
    <name type="scientific">Arundo donax</name>
    <name type="common">Giant reed</name>
    <name type="synonym">Donax arundinaceus</name>
    <dbReference type="NCBI Taxonomy" id="35708"/>
    <lineage>
        <taxon>Eukaryota</taxon>
        <taxon>Viridiplantae</taxon>
        <taxon>Streptophyta</taxon>
        <taxon>Embryophyta</taxon>
        <taxon>Tracheophyta</taxon>
        <taxon>Spermatophyta</taxon>
        <taxon>Magnoliopsida</taxon>
        <taxon>Liliopsida</taxon>
        <taxon>Poales</taxon>
        <taxon>Poaceae</taxon>
        <taxon>PACMAD clade</taxon>
        <taxon>Arundinoideae</taxon>
        <taxon>Arundineae</taxon>
        <taxon>Arundo</taxon>
    </lineage>
</organism>
<sequence length="84" mass="8896">MPENTERPLSVSIKSHPPGRAFEGAKPVIAALKEKGVSSVGAAGYCWVAKVVVELAKAREIQAAVLLHPTFVTVDDIKCQASLL</sequence>
<dbReference type="EMBL" id="GBRH01199972">
    <property type="protein sequence ID" value="JAD97923.1"/>
    <property type="molecule type" value="Transcribed_RNA"/>
</dbReference>
<dbReference type="Gene3D" id="3.40.50.1820">
    <property type="entry name" value="alpha/beta hydrolase"/>
    <property type="match status" value="1"/>
</dbReference>
<dbReference type="InterPro" id="IPR029058">
    <property type="entry name" value="AB_hydrolase_fold"/>
</dbReference>
<dbReference type="InterPro" id="IPR002925">
    <property type="entry name" value="Dienelactn_hydro"/>
</dbReference>
<accession>A0A0A9EFX3</accession>
<name>A0A0A9EFX3_ARUDO</name>
<evidence type="ECO:0000313" key="2">
    <source>
        <dbReference type="EMBL" id="JAD97923.1"/>
    </source>
</evidence>
<reference evidence="2" key="1">
    <citation type="submission" date="2014-09" db="EMBL/GenBank/DDBJ databases">
        <authorList>
            <person name="Magalhaes I.L.F."/>
            <person name="Oliveira U."/>
            <person name="Santos F.R."/>
            <person name="Vidigal T.H.D.A."/>
            <person name="Brescovit A.D."/>
            <person name="Santos A.J."/>
        </authorList>
    </citation>
    <scope>NUCLEOTIDE SEQUENCE</scope>
    <source>
        <tissue evidence="2">Shoot tissue taken approximately 20 cm above the soil surface</tissue>
    </source>
</reference>